<dbReference type="Gene3D" id="3.40.5.40">
    <property type="entry name" value="FHIPEP family, domain 2"/>
    <property type="match status" value="1"/>
</dbReference>
<proteinExistence type="inferred from homology"/>
<accession>A0ABT0KBA3</accession>
<sequence length="681" mass="75456">MNKFLNRIGRHPELFILLLVVVIITMLVIPLPTVLVDFLIGMNIILSALVFLSSFYIDRILSFSTFPSVLLITTLFRLALSVSTSRLVLNDADAGEIIATFGQFVIGDNLVVGFVIFAIVTIVQFMVITKGAERVAEVAARFSLDGMPGKQMSIDADVRAGSLDADAAKERRSVLERESQLYGSFDGAMKFIKGDAIAGIIIIFINLIGGISVGVSQHGMDVSTALSTYTMLTIGDGLVAQIPALLIAIGAGFIVTRVNGDGDNMGRTIVEQLLGNPTVLIISAIIALGIGGLPGFPFFTFLLLALMLISIYAHKQWQKRKNDPEHLAKKEQTKEHIEGSGDNLTQGLIENVEAVVAETIPLMLLVPASCQPMLKNSQLAERLKSQFYIDYGISLPDIIIQYSESIADNCITLLVNEIKADHFYIYFPGYRVISDVSELPGLGINTIDIEGAVWVEHDVNKSLLEMGFETRKAVDEVYLCMASILVRFVNEYFGVQETKSMLDKLEEKYPDLMKEVTRHATVQRISEVLQRLLSERISVRNLRMIMEALAQWAPREKDVISLVEHVRGAMARYICHKFSYGNKLNVIMLSHEFEEQVRSGVRSTSSGAFLNLEPAVVDELMDRFSLGLEDISIANKDMVVLSSVDIRRFLKKLIESRFKDLDVLSFSELTESVSINVVKTI</sequence>
<reference evidence="11" key="1">
    <citation type="submission" date="2021-04" db="EMBL/GenBank/DDBJ databases">
        <title>Genome sequence of Serratia sp. arafor3.</title>
        <authorList>
            <person name="Besaury L."/>
        </authorList>
    </citation>
    <scope>NUCLEOTIDE SEQUENCE</scope>
    <source>
        <strain evidence="11">Arafor3</strain>
    </source>
</reference>
<dbReference type="NCBIfam" id="NF011865">
    <property type="entry name" value="PRK15337.1"/>
    <property type="match status" value="1"/>
</dbReference>
<dbReference type="PANTHER" id="PTHR30161">
    <property type="entry name" value="FLAGELLAR EXPORT PROTEIN, MEMBRANE FLHA SUBUNIT-RELATED"/>
    <property type="match status" value="1"/>
</dbReference>
<feature type="transmembrane region" description="Helical" evidence="10">
    <location>
        <begin position="238"/>
        <end position="256"/>
    </location>
</feature>
<keyword evidence="4" id="KW-1003">Cell membrane</keyword>
<feature type="transmembrane region" description="Helical" evidence="10">
    <location>
        <begin position="268"/>
        <end position="290"/>
    </location>
</feature>
<comment type="caution">
    <text evidence="11">The sequence shown here is derived from an EMBL/GenBank/DDBJ whole genome shotgun (WGS) entry which is preliminary data.</text>
</comment>
<evidence type="ECO:0000256" key="8">
    <source>
        <dbReference type="ARBA" id="ARBA00022989"/>
    </source>
</evidence>
<feature type="transmembrane region" description="Helical" evidence="10">
    <location>
        <begin position="38"/>
        <end position="57"/>
    </location>
</feature>
<evidence type="ECO:0000256" key="5">
    <source>
        <dbReference type="ARBA" id="ARBA00022519"/>
    </source>
</evidence>
<keyword evidence="5" id="KW-0997">Cell inner membrane</keyword>
<evidence type="ECO:0000256" key="2">
    <source>
        <dbReference type="ARBA" id="ARBA00008835"/>
    </source>
</evidence>
<evidence type="ECO:0000313" key="12">
    <source>
        <dbReference type="Proteomes" id="UP001165275"/>
    </source>
</evidence>
<dbReference type="InterPro" id="IPR025505">
    <property type="entry name" value="FHIPEP_CS"/>
</dbReference>
<dbReference type="RefSeq" id="WP_248945080.1">
    <property type="nucleotide sequence ID" value="NZ_CBCSGY010000005.1"/>
</dbReference>
<organism evidence="11 12">
    <name type="scientific">Serratia silvae</name>
    <dbReference type="NCBI Taxonomy" id="2824122"/>
    <lineage>
        <taxon>Bacteria</taxon>
        <taxon>Pseudomonadati</taxon>
        <taxon>Pseudomonadota</taxon>
        <taxon>Gammaproteobacteria</taxon>
        <taxon>Enterobacterales</taxon>
        <taxon>Yersiniaceae</taxon>
        <taxon>Serratia</taxon>
    </lineage>
</organism>
<keyword evidence="9 10" id="KW-0472">Membrane</keyword>
<dbReference type="InterPro" id="IPR042194">
    <property type="entry name" value="FHIPEP_1"/>
</dbReference>
<evidence type="ECO:0000256" key="4">
    <source>
        <dbReference type="ARBA" id="ARBA00022475"/>
    </source>
</evidence>
<dbReference type="InterPro" id="IPR001712">
    <property type="entry name" value="T3SS_FHIPEP"/>
</dbReference>
<protein>
    <submittedName>
        <fullName evidence="11">EscV/YscV/HrcV family type III secretion system export apparatus protein</fullName>
    </submittedName>
</protein>
<dbReference type="NCBIfam" id="TIGR01399">
    <property type="entry name" value="hrcV"/>
    <property type="match status" value="1"/>
</dbReference>
<dbReference type="PANTHER" id="PTHR30161:SF2">
    <property type="entry name" value="INVASION PROTEIN INVA"/>
    <property type="match status" value="1"/>
</dbReference>
<comment type="similarity">
    <text evidence="2">Belongs to the FHIPEP (flagella/HR/invasion proteins export pore) family.</text>
</comment>
<feature type="transmembrane region" description="Helical" evidence="10">
    <location>
        <begin position="69"/>
        <end position="89"/>
    </location>
</feature>
<feature type="transmembrane region" description="Helical" evidence="10">
    <location>
        <begin position="196"/>
        <end position="218"/>
    </location>
</feature>
<dbReference type="PROSITE" id="PS00994">
    <property type="entry name" value="FHIPEP"/>
    <property type="match status" value="1"/>
</dbReference>
<keyword evidence="8 10" id="KW-1133">Transmembrane helix</keyword>
<dbReference type="InterPro" id="IPR042196">
    <property type="entry name" value="FHIPEP_4"/>
</dbReference>
<dbReference type="Gene3D" id="1.10.8.540">
    <property type="entry name" value="FHIPEP family, domain 3"/>
    <property type="match status" value="1"/>
</dbReference>
<dbReference type="Gene3D" id="3.40.30.60">
    <property type="entry name" value="FHIPEP family, domain 1"/>
    <property type="match status" value="1"/>
</dbReference>
<feature type="transmembrane region" description="Helical" evidence="10">
    <location>
        <begin position="296"/>
        <end position="313"/>
    </location>
</feature>
<dbReference type="Pfam" id="PF00771">
    <property type="entry name" value="FHIPEP"/>
    <property type="match status" value="1"/>
</dbReference>
<evidence type="ECO:0000256" key="10">
    <source>
        <dbReference type="SAM" id="Phobius"/>
    </source>
</evidence>
<keyword evidence="12" id="KW-1185">Reference proteome</keyword>
<dbReference type="InterPro" id="IPR042193">
    <property type="entry name" value="FHIPEP_3"/>
</dbReference>
<feature type="transmembrane region" description="Helical" evidence="10">
    <location>
        <begin position="12"/>
        <end position="32"/>
    </location>
</feature>
<dbReference type="EMBL" id="JAGQDC010000004">
    <property type="protein sequence ID" value="MCL1028798.1"/>
    <property type="molecule type" value="Genomic_DNA"/>
</dbReference>
<dbReference type="InterPro" id="IPR006302">
    <property type="entry name" value="T3SS_HrcV"/>
</dbReference>
<evidence type="ECO:0000256" key="9">
    <source>
        <dbReference type="ARBA" id="ARBA00023136"/>
    </source>
</evidence>
<gene>
    <name evidence="11" type="ORF">KAJ71_07135</name>
</gene>
<evidence type="ECO:0000256" key="1">
    <source>
        <dbReference type="ARBA" id="ARBA00004429"/>
    </source>
</evidence>
<dbReference type="PRINTS" id="PR00949">
    <property type="entry name" value="TYPE3IMAPROT"/>
</dbReference>
<name>A0ABT0KBA3_9GAMM</name>
<dbReference type="Proteomes" id="UP001165275">
    <property type="component" value="Unassembled WGS sequence"/>
</dbReference>
<dbReference type="Gene3D" id="3.40.50.12790">
    <property type="entry name" value="FHIPEP family, domain 4"/>
    <property type="match status" value="1"/>
</dbReference>
<keyword evidence="7" id="KW-0653">Protein transport</keyword>
<keyword evidence="3" id="KW-0813">Transport</keyword>
<dbReference type="PIRSF" id="PIRSF005419">
    <property type="entry name" value="FlhA"/>
    <property type="match status" value="1"/>
</dbReference>
<comment type="subcellular location">
    <subcellularLocation>
        <location evidence="1">Cell inner membrane</location>
        <topology evidence="1">Multi-pass membrane protein</topology>
    </subcellularLocation>
</comment>
<evidence type="ECO:0000256" key="7">
    <source>
        <dbReference type="ARBA" id="ARBA00022927"/>
    </source>
</evidence>
<evidence type="ECO:0000256" key="3">
    <source>
        <dbReference type="ARBA" id="ARBA00022448"/>
    </source>
</evidence>
<keyword evidence="6 10" id="KW-0812">Transmembrane</keyword>
<evidence type="ECO:0000313" key="11">
    <source>
        <dbReference type="EMBL" id="MCL1028798.1"/>
    </source>
</evidence>
<evidence type="ECO:0000256" key="6">
    <source>
        <dbReference type="ARBA" id="ARBA00022692"/>
    </source>
</evidence>